<protein>
    <submittedName>
        <fullName evidence="2">Uncharacterized protein</fullName>
    </submittedName>
</protein>
<gene>
    <name evidence="2" type="ORF">CTI12_AA056010</name>
</gene>
<evidence type="ECO:0000313" key="3">
    <source>
        <dbReference type="Proteomes" id="UP000245207"/>
    </source>
</evidence>
<sequence>MAPRNTATANSKTATTQATIRKMVNDSVASALGIRATALTRPMSGNKSAIKKKIIATRKCTCKGFTRYQPIYSKGTLRKGQPKSLEKKVAPSETRTLRETMIVFRNLLEQEIKRDPVQGDTDHQQKNHDTQPAWRSRTLARPVPVQTSRECLWEAHELEEEEPT</sequence>
<dbReference type="Proteomes" id="UP000245207">
    <property type="component" value="Unassembled WGS sequence"/>
</dbReference>
<accession>A0A2U1Q9T6</accession>
<organism evidence="2 3">
    <name type="scientific">Artemisia annua</name>
    <name type="common">Sweet wormwood</name>
    <dbReference type="NCBI Taxonomy" id="35608"/>
    <lineage>
        <taxon>Eukaryota</taxon>
        <taxon>Viridiplantae</taxon>
        <taxon>Streptophyta</taxon>
        <taxon>Embryophyta</taxon>
        <taxon>Tracheophyta</taxon>
        <taxon>Spermatophyta</taxon>
        <taxon>Magnoliopsida</taxon>
        <taxon>eudicotyledons</taxon>
        <taxon>Gunneridae</taxon>
        <taxon>Pentapetalae</taxon>
        <taxon>asterids</taxon>
        <taxon>campanulids</taxon>
        <taxon>Asterales</taxon>
        <taxon>Asteraceae</taxon>
        <taxon>Asteroideae</taxon>
        <taxon>Anthemideae</taxon>
        <taxon>Artemisiinae</taxon>
        <taxon>Artemisia</taxon>
    </lineage>
</organism>
<keyword evidence="3" id="KW-1185">Reference proteome</keyword>
<evidence type="ECO:0000256" key="1">
    <source>
        <dbReference type="SAM" id="MobiDB-lite"/>
    </source>
</evidence>
<feature type="compositionally biased region" description="Basic and acidic residues" evidence="1">
    <location>
        <begin position="115"/>
        <end position="129"/>
    </location>
</feature>
<dbReference type="AlphaFoldDB" id="A0A2U1Q9T6"/>
<proteinExistence type="predicted"/>
<dbReference type="EMBL" id="PKPP01000286">
    <property type="protein sequence ID" value="PWA94764.1"/>
    <property type="molecule type" value="Genomic_DNA"/>
</dbReference>
<feature type="region of interest" description="Disordered" evidence="1">
    <location>
        <begin position="115"/>
        <end position="148"/>
    </location>
</feature>
<reference evidence="2 3" key="1">
    <citation type="journal article" date="2018" name="Mol. Plant">
        <title>The genome of Artemisia annua provides insight into the evolution of Asteraceae family and artemisinin biosynthesis.</title>
        <authorList>
            <person name="Shen Q."/>
            <person name="Zhang L."/>
            <person name="Liao Z."/>
            <person name="Wang S."/>
            <person name="Yan T."/>
            <person name="Shi P."/>
            <person name="Liu M."/>
            <person name="Fu X."/>
            <person name="Pan Q."/>
            <person name="Wang Y."/>
            <person name="Lv Z."/>
            <person name="Lu X."/>
            <person name="Zhang F."/>
            <person name="Jiang W."/>
            <person name="Ma Y."/>
            <person name="Chen M."/>
            <person name="Hao X."/>
            <person name="Li L."/>
            <person name="Tang Y."/>
            <person name="Lv G."/>
            <person name="Zhou Y."/>
            <person name="Sun X."/>
            <person name="Brodelius P.E."/>
            <person name="Rose J.K.C."/>
            <person name="Tang K."/>
        </authorList>
    </citation>
    <scope>NUCLEOTIDE SEQUENCE [LARGE SCALE GENOMIC DNA]</scope>
    <source>
        <strain evidence="3">cv. Huhao1</strain>
        <tissue evidence="2">Leaf</tissue>
    </source>
</reference>
<evidence type="ECO:0000313" key="2">
    <source>
        <dbReference type="EMBL" id="PWA94764.1"/>
    </source>
</evidence>
<name>A0A2U1Q9T6_ARTAN</name>
<comment type="caution">
    <text evidence="2">The sequence shown here is derived from an EMBL/GenBank/DDBJ whole genome shotgun (WGS) entry which is preliminary data.</text>
</comment>